<feature type="compositionally biased region" description="Basic and acidic residues" evidence="1">
    <location>
        <begin position="243"/>
        <end position="259"/>
    </location>
</feature>
<proteinExistence type="predicted"/>
<name>A0A6U3RAK2_9STRA</name>
<sequence length="259" mass="27698">MFDVTLTQTFVLLGAGAYLIGRKDLPKASRLVGKQFGRIVGLLQGAKIRADRFTGDSELNQLRNELRAGLRELDAAKAEFAVAASSGVIGRELGSTVPGAARRTVAPNAAIAASLGNAAITPVMAAAPSVTSTNFGNVDYLSAAREAADQLPAGKGPLPSPVELAPRTQSIAAVVEDEWEKRGIGFKSRAERGREPSMPDGTSGGIYGSVILSDLIRETLIHDQYDRVVREQDEMLQNRANKVQRDRQENDGDSKNKNQ</sequence>
<dbReference type="PANTHER" id="PTHR35512">
    <property type="entry name" value="OS11G0550900 PROTEIN"/>
    <property type="match status" value="1"/>
</dbReference>
<evidence type="ECO:0000256" key="1">
    <source>
        <dbReference type="SAM" id="MobiDB-lite"/>
    </source>
</evidence>
<feature type="region of interest" description="Disordered" evidence="1">
    <location>
        <begin position="232"/>
        <end position="259"/>
    </location>
</feature>
<reference evidence="2" key="1">
    <citation type="submission" date="2021-01" db="EMBL/GenBank/DDBJ databases">
        <authorList>
            <person name="Corre E."/>
            <person name="Pelletier E."/>
            <person name="Niang G."/>
            <person name="Scheremetjew M."/>
            <person name="Finn R."/>
            <person name="Kale V."/>
            <person name="Holt S."/>
            <person name="Cochrane G."/>
            <person name="Meng A."/>
            <person name="Brown T."/>
            <person name="Cohen L."/>
        </authorList>
    </citation>
    <scope>NUCLEOTIDE SEQUENCE</scope>
    <source>
        <strain evidence="2">Pop2</strain>
    </source>
</reference>
<protein>
    <submittedName>
        <fullName evidence="2">Uncharacterized protein</fullName>
    </submittedName>
</protein>
<gene>
    <name evidence="2" type="ORF">DBRI1063_LOCUS12614</name>
</gene>
<evidence type="ECO:0000313" key="2">
    <source>
        <dbReference type="EMBL" id="CAD9333038.1"/>
    </source>
</evidence>
<organism evidence="2">
    <name type="scientific">Ditylum brightwellii</name>
    <dbReference type="NCBI Taxonomy" id="49249"/>
    <lineage>
        <taxon>Eukaryota</taxon>
        <taxon>Sar</taxon>
        <taxon>Stramenopiles</taxon>
        <taxon>Ochrophyta</taxon>
        <taxon>Bacillariophyta</taxon>
        <taxon>Mediophyceae</taxon>
        <taxon>Lithodesmiophycidae</taxon>
        <taxon>Lithodesmiales</taxon>
        <taxon>Lithodesmiaceae</taxon>
        <taxon>Ditylum</taxon>
    </lineage>
</organism>
<dbReference type="PANTHER" id="PTHR35512:SF1">
    <property type="entry name" value="OS11G0550900 PROTEIN"/>
    <property type="match status" value="1"/>
</dbReference>
<dbReference type="EMBL" id="HBGN01019799">
    <property type="protein sequence ID" value="CAD9333038.1"/>
    <property type="molecule type" value="Transcribed_RNA"/>
</dbReference>
<dbReference type="AlphaFoldDB" id="A0A6U3RAK2"/>
<accession>A0A6U3RAK2</accession>